<dbReference type="InterPro" id="IPR003856">
    <property type="entry name" value="LPS_length_determ_N"/>
</dbReference>
<reference evidence="12" key="1">
    <citation type="submission" date="2016-01" db="EMBL/GenBank/DDBJ databases">
        <authorList>
            <person name="Peeters C."/>
        </authorList>
    </citation>
    <scope>NUCLEOTIDE SEQUENCE</scope>
    <source>
        <strain evidence="12">LMG 29320</strain>
    </source>
</reference>
<dbReference type="InterPro" id="IPR027417">
    <property type="entry name" value="P-loop_NTPase"/>
</dbReference>
<dbReference type="PANTHER" id="PTHR32309:SF32">
    <property type="entry name" value="TYROSINE-PROTEIN KINASE ETK-RELATED"/>
    <property type="match status" value="1"/>
</dbReference>
<dbReference type="InterPro" id="IPR005700">
    <property type="entry name" value="EPS_ExoP-like"/>
</dbReference>
<dbReference type="Pfam" id="PF01656">
    <property type="entry name" value="CbiA"/>
    <property type="match status" value="1"/>
</dbReference>
<dbReference type="Pfam" id="PF13807">
    <property type="entry name" value="GNVR"/>
    <property type="match status" value="1"/>
</dbReference>
<dbReference type="Gene3D" id="3.40.50.300">
    <property type="entry name" value="P-loop containing nucleotide triphosphate hydrolases"/>
    <property type="match status" value="1"/>
</dbReference>
<dbReference type="PANTHER" id="PTHR32309">
    <property type="entry name" value="TYROSINE-PROTEIN KINASE"/>
    <property type="match status" value="1"/>
</dbReference>
<dbReference type="SUPFAM" id="SSF52540">
    <property type="entry name" value="P-loop containing nucleoside triphosphate hydrolases"/>
    <property type="match status" value="1"/>
</dbReference>
<dbReference type="InterPro" id="IPR032807">
    <property type="entry name" value="GNVR"/>
</dbReference>
<evidence type="ECO:0000256" key="4">
    <source>
        <dbReference type="ARBA" id="ARBA00022741"/>
    </source>
</evidence>
<protein>
    <submittedName>
        <fullName evidence="12">Tyrosine-protein kinase involved in EPS biosynthesis</fullName>
    </submittedName>
</protein>
<evidence type="ECO:0000256" key="8">
    <source>
        <dbReference type="SAM" id="Phobius"/>
    </source>
</evidence>
<evidence type="ECO:0000259" key="9">
    <source>
        <dbReference type="Pfam" id="PF01656"/>
    </source>
</evidence>
<keyword evidence="2" id="KW-1003">Cell membrane</keyword>
<dbReference type="CDD" id="cd05387">
    <property type="entry name" value="BY-kinase"/>
    <property type="match status" value="1"/>
</dbReference>
<evidence type="ECO:0000256" key="1">
    <source>
        <dbReference type="ARBA" id="ARBA00004651"/>
    </source>
</evidence>
<evidence type="ECO:0000256" key="5">
    <source>
        <dbReference type="ARBA" id="ARBA00022840"/>
    </source>
</evidence>
<dbReference type="InterPro" id="IPR050445">
    <property type="entry name" value="Bact_polysacc_biosynth/exp"/>
</dbReference>
<evidence type="ECO:0000256" key="6">
    <source>
        <dbReference type="ARBA" id="ARBA00022989"/>
    </source>
</evidence>
<dbReference type="EMBL" id="FCNX02000021">
    <property type="protein sequence ID" value="SAL00411.1"/>
    <property type="molecule type" value="Genomic_DNA"/>
</dbReference>
<keyword evidence="7 8" id="KW-0472">Membrane</keyword>
<comment type="subcellular location">
    <subcellularLocation>
        <location evidence="1">Cell membrane</location>
        <topology evidence="1">Multi-pass membrane protein</topology>
    </subcellularLocation>
</comment>
<feature type="domain" description="CobQ/CobB/MinD/ParA nucleotide binding" evidence="9">
    <location>
        <begin position="563"/>
        <end position="729"/>
    </location>
</feature>
<comment type="caution">
    <text evidence="12">The sequence shown here is derived from an EMBL/GenBank/DDBJ whole genome shotgun (WGS) entry which is preliminary data.</text>
</comment>
<evidence type="ECO:0000259" key="10">
    <source>
        <dbReference type="Pfam" id="PF02706"/>
    </source>
</evidence>
<keyword evidence="12" id="KW-0808">Transferase</keyword>
<keyword evidence="3 8" id="KW-0812">Transmembrane</keyword>
<sequence length="760" mass="82591">MLGSGGGWSDKFACDGESMRKDIDVIGMSGAGGKQSSHIGLHLDAIYDSKKLIAIVTGVALLIAAAYLFLATPVYRADILFQLQKTDSTSGPKNILSDVSSMFDSKSDSPGEMEVLGSRLVVAQAVDKLNLAVVATPRYFPLIGRPIANWSDTVSAPGPRGYVWGAERIEVGEFETPSQFYGRKFKLKKLDARRYEASYRDLRFQGVIGQTTEAPTPLGPILLRVDVMDANPGATFDLTRNSPVAAVESLRKKLSISDRGKDSNIIKASLDDADPIRAAAILNAVASAYVEREIERKSGEAARSIQFLETQLPDLKQRVEESEARFNQFRASHGTVNLGDEAASLLKRTVEVQKARVDLEQKRNDLLALYTADHPAVRAVDSQLRVAQKELDSLANQSRKLPPIEQDMLPLQRDVQVNSTLYTSLLNTYEQLRVVKAGKLGNARLVDSAVVPDQPFWPKPWFVMVIALFFGILSGVAIALTRKKLFDAVNEPSEIEENIGLPVYATVPYSPHEARLTKTIRAPRSKGGLLATSSVIDPAIESIRGFRTAVDHALTNARNRVVLITGPTPGIGKSFITVNLAAILGAAGKRVLLVDADLHRGDLHRHFAIKSGLGLSDLLYGSCQPQNVIHLDVCAGVDFVSSGTQFPSPSDLFARPKAHSVIERLGAGYDVVLLDAAPILPTDAALQLASLAATTFLVAQQGVTGVGELRESMRRLERIGLSVHGVVVNGMKLRSGRRSYGYGRYRYSAESYELKIPKKA</sequence>
<dbReference type="Pfam" id="PF02706">
    <property type="entry name" value="Wzz"/>
    <property type="match status" value="1"/>
</dbReference>
<gene>
    <name evidence="12" type="ORF">AWB77_06134</name>
</gene>
<dbReference type="GO" id="GO:0005886">
    <property type="term" value="C:plasma membrane"/>
    <property type="evidence" value="ECO:0007669"/>
    <property type="project" value="UniProtKB-SubCell"/>
</dbReference>
<organism evidence="12 13">
    <name type="scientific">Caballeronia fortuita</name>
    <dbReference type="NCBI Taxonomy" id="1777138"/>
    <lineage>
        <taxon>Bacteria</taxon>
        <taxon>Pseudomonadati</taxon>
        <taxon>Pseudomonadota</taxon>
        <taxon>Betaproteobacteria</taxon>
        <taxon>Burkholderiales</taxon>
        <taxon>Burkholderiaceae</taxon>
        <taxon>Caballeronia</taxon>
    </lineage>
</organism>
<dbReference type="Proteomes" id="UP000054903">
    <property type="component" value="Unassembled WGS sequence"/>
</dbReference>
<dbReference type="Pfam" id="PF23607">
    <property type="entry name" value="WZC_N"/>
    <property type="match status" value="1"/>
</dbReference>
<feature type="domain" description="Tyrosine-protein kinase G-rich" evidence="11">
    <location>
        <begin position="404"/>
        <end position="483"/>
    </location>
</feature>
<keyword evidence="4" id="KW-0547">Nucleotide-binding</keyword>
<keyword evidence="13" id="KW-1185">Reference proteome</keyword>
<keyword evidence="5" id="KW-0067">ATP-binding</keyword>
<feature type="transmembrane region" description="Helical" evidence="8">
    <location>
        <begin position="461"/>
        <end position="480"/>
    </location>
</feature>
<evidence type="ECO:0000313" key="12">
    <source>
        <dbReference type="EMBL" id="SAL00411.1"/>
    </source>
</evidence>
<dbReference type="InterPro" id="IPR005702">
    <property type="entry name" value="Wzc-like_C"/>
</dbReference>
<dbReference type="AlphaFoldDB" id="A0A158E0J2"/>
<evidence type="ECO:0000313" key="13">
    <source>
        <dbReference type="Proteomes" id="UP000054903"/>
    </source>
</evidence>
<dbReference type="GO" id="GO:0004713">
    <property type="term" value="F:protein tyrosine kinase activity"/>
    <property type="evidence" value="ECO:0007669"/>
    <property type="project" value="TreeGrafter"/>
</dbReference>
<dbReference type="STRING" id="1777138.AWB77_06134"/>
<dbReference type="InterPro" id="IPR002586">
    <property type="entry name" value="CobQ/CobB/MinD/ParA_Nub-bd_dom"/>
</dbReference>
<evidence type="ECO:0000256" key="7">
    <source>
        <dbReference type="ARBA" id="ARBA00023136"/>
    </source>
</evidence>
<keyword evidence="6 8" id="KW-1133">Transmembrane helix</keyword>
<keyword evidence="12" id="KW-0418">Kinase</keyword>
<dbReference type="NCBIfam" id="TIGR01005">
    <property type="entry name" value="eps_transp_fam"/>
    <property type="match status" value="1"/>
</dbReference>
<evidence type="ECO:0000256" key="2">
    <source>
        <dbReference type="ARBA" id="ARBA00022475"/>
    </source>
</evidence>
<name>A0A158E0J2_9BURK</name>
<accession>A0A158E0J2</accession>
<evidence type="ECO:0000259" key="11">
    <source>
        <dbReference type="Pfam" id="PF13807"/>
    </source>
</evidence>
<feature type="domain" description="Polysaccharide chain length determinant N-terminal" evidence="10">
    <location>
        <begin position="45"/>
        <end position="129"/>
    </location>
</feature>
<proteinExistence type="predicted"/>
<feature type="transmembrane region" description="Helical" evidence="8">
    <location>
        <begin position="52"/>
        <end position="75"/>
    </location>
</feature>
<evidence type="ECO:0000256" key="3">
    <source>
        <dbReference type="ARBA" id="ARBA00022692"/>
    </source>
</evidence>